<dbReference type="EMBL" id="AQHY01000039">
    <property type="protein sequence ID" value="EOA52995.1"/>
    <property type="molecule type" value="Genomic_DNA"/>
</dbReference>
<evidence type="ECO:0000313" key="4">
    <source>
        <dbReference type="EMBL" id="EOA52995.1"/>
    </source>
</evidence>
<dbReference type="Pfam" id="PF07715">
    <property type="entry name" value="Plug"/>
    <property type="match status" value="1"/>
</dbReference>
<dbReference type="OrthoDB" id="905020at2"/>
<dbReference type="GeneID" id="60060528"/>
<accession>U6R987</accession>
<dbReference type="InterPro" id="IPR008969">
    <property type="entry name" value="CarboxyPept-like_regulatory"/>
</dbReference>
<dbReference type="Pfam" id="PF14905">
    <property type="entry name" value="OMP_b-brl_3"/>
    <property type="match status" value="1"/>
</dbReference>
<comment type="caution">
    <text evidence="4">The sequence shown here is derived from an EMBL/GenBank/DDBJ whole genome shotgun (WGS) entry which is preliminary data.</text>
</comment>
<feature type="domain" description="TonB-dependent receptor plug" evidence="2">
    <location>
        <begin position="125"/>
        <end position="203"/>
    </location>
</feature>
<dbReference type="InterPro" id="IPR041700">
    <property type="entry name" value="OMP_b-brl_3"/>
</dbReference>
<dbReference type="HOGENOM" id="CLU_017617_3_0_10"/>
<dbReference type="SUPFAM" id="SSF49464">
    <property type="entry name" value="Carboxypeptidase regulatory domain-like"/>
    <property type="match status" value="1"/>
</dbReference>
<proteinExistence type="predicted"/>
<evidence type="ECO:0000313" key="5">
    <source>
        <dbReference type="Proteomes" id="UP000017831"/>
    </source>
</evidence>
<gene>
    <name evidence="4" type="ORF">HMPREF1534_03649</name>
</gene>
<keyword evidence="5" id="KW-1185">Reference proteome</keyword>
<dbReference type="Gene3D" id="2.170.130.10">
    <property type="entry name" value="TonB-dependent receptor, plug domain"/>
    <property type="match status" value="1"/>
</dbReference>
<dbReference type="RefSeq" id="WP_005944394.1">
    <property type="nucleotide sequence ID" value="NZ_KB890368.1"/>
</dbReference>
<sequence>MKTFYIIYLLLACQSIITGLSAQTVSGKLVDEKNEPMPYANVVLLSLPDSAFVSGTISGDDGTFSLSATAQPQIVRISSIGYTTIYRPVNPADMGIVRLTADTHQLGEVTVKADLPKMRLKGDAMVTTVAGSVLEKSGTGNDLLDKIPGISAEEGAVNVFGRGTAEVYINGRKVRSSSELEQLSSDNVKSVEVVRNPGARYDASVKAVVRILTKKAQGEGFGFDNRLVTRNRRTYGWTIYDQFNFNYRKNGFDLSGTLFGGKLRGGNNQQIVIDTYLDKLWQQKMDATYAKTKRSNIEGTLAMSYQFNEKHSMGIRYNIDRYMSTHEDWRYLTQVLCDNQPYENSSSQMIIHNPSTTHNLNYYYNGQAGNWNIDFNADGLWSPTKEIQNTTEIINEHNENHINTLNENNNTLYAAKLVLSHPLWQGNLSFGGEYSHTKRTNLYLNPEGILANDDSEIKEGAASMFADYTRSFGNVSIQAGIRYEHVGFDYYEKGKHIDVQSRKFDNIFPSLNINFPIGKTQVQLSYAGDITRPSYDNLRNSTYYANRYTYQTGNPFLTPTMTQNILLAASYQWLNVSVGYSRVKDDMIQISENYSEENPTISLMKVVNTESYDRMTASLTVAPTIGLWKPQFTAELYKQWFSIKTHNGIKSLNNPVGTFVWRNNFSLPAGILLDINAVYTTCGHNQNIYLQKDACNVSLALYKAFFNNRLSMQLQANNLLETDDADILIYSGIRTMSDYITQFRQVTLTLRYKFNAAKNKYKGTGAGQSQKNRI</sequence>
<feature type="chain" id="PRO_5004679152" evidence="1">
    <location>
        <begin position="23"/>
        <end position="774"/>
    </location>
</feature>
<dbReference type="STRING" id="1121098.HMPREF1534_03649"/>
<dbReference type="Proteomes" id="UP000017831">
    <property type="component" value="Unassembled WGS sequence"/>
</dbReference>
<name>U6R987_9BACT</name>
<dbReference type="eggNOG" id="COG4773">
    <property type="taxonomic scope" value="Bacteria"/>
</dbReference>
<reference evidence="4 5" key="1">
    <citation type="submission" date="2013-04" db="EMBL/GenBank/DDBJ databases">
        <title>The Genome Sequence of Bacteroides massiliensis DSM 17679.</title>
        <authorList>
            <consortium name="The Broad Institute Genomics Platform"/>
            <person name="Earl A."/>
            <person name="Ward D."/>
            <person name="Feldgarden M."/>
            <person name="Gevers D."/>
            <person name="Martens E."/>
            <person name="Fenner L."/>
            <person name="Roux V."/>
            <person name="Mallet M.N."/>
            <person name="Raoult D."/>
            <person name="Walker B."/>
            <person name="Young S."/>
            <person name="Zeng Q."/>
            <person name="Gargeya S."/>
            <person name="Fitzgerald M."/>
            <person name="Haas B."/>
            <person name="Abouelleil A."/>
            <person name="Allen A.W."/>
            <person name="Alvarado L."/>
            <person name="Arachchi H.M."/>
            <person name="Berlin A.M."/>
            <person name="Chapman S.B."/>
            <person name="Gainer-Dewar J."/>
            <person name="Goldberg J."/>
            <person name="Griggs A."/>
            <person name="Gujja S."/>
            <person name="Hansen M."/>
            <person name="Howarth C."/>
            <person name="Imamovic A."/>
            <person name="Ireland A."/>
            <person name="Larimer J."/>
            <person name="McCowan C."/>
            <person name="Murphy C."/>
            <person name="Pearson M."/>
            <person name="Poon T.W."/>
            <person name="Priest M."/>
            <person name="Roberts A."/>
            <person name="Saif S."/>
            <person name="Shea T."/>
            <person name="Sisk P."/>
            <person name="Sykes S."/>
            <person name="Wortman J."/>
            <person name="Nusbaum C."/>
            <person name="Birren B."/>
        </authorList>
    </citation>
    <scope>NUCLEOTIDE SEQUENCE [LARGE SCALE GENOMIC DNA]</scope>
    <source>
        <strain evidence="5">B84634 / Timone 84634 / DSM 17679 / JCM 13223</strain>
    </source>
</reference>
<dbReference type="Pfam" id="PF13715">
    <property type="entry name" value="CarbopepD_reg_2"/>
    <property type="match status" value="1"/>
</dbReference>
<dbReference type="PATRIC" id="fig|1121098.3.peg.3727"/>
<organism evidence="4 5">
    <name type="scientific">Phocaeicola massiliensis B84634 = Timone 84634 = DSM 17679 = JCM 13223</name>
    <dbReference type="NCBI Taxonomy" id="1121098"/>
    <lineage>
        <taxon>Bacteria</taxon>
        <taxon>Pseudomonadati</taxon>
        <taxon>Bacteroidota</taxon>
        <taxon>Bacteroidia</taxon>
        <taxon>Bacteroidales</taxon>
        <taxon>Bacteroidaceae</taxon>
        <taxon>Phocaeicola</taxon>
    </lineage>
</organism>
<dbReference type="SUPFAM" id="SSF56935">
    <property type="entry name" value="Porins"/>
    <property type="match status" value="1"/>
</dbReference>
<dbReference type="InterPro" id="IPR037066">
    <property type="entry name" value="Plug_dom_sf"/>
</dbReference>
<evidence type="ECO:0000259" key="2">
    <source>
        <dbReference type="Pfam" id="PF07715"/>
    </source>
</evidence>
<dbReference type="InterPro" id="IPR012910">
    <property type="entry name" value="Plug_dom"/>
</dbReference>
<evidence type="ECO:0000259" key="3">
    <source>
        <dbReference type="Pfam" id="PF14905"/>
    </source>
</evidence>
<feature type="domain" description="Outer membrane protein beta-barrel" evidence="3">
    <location>
        <begin position="373"/>
        <end position="752"/>
    </location>
</feature>
<dbReference type="AlphaFoldDB" id="U6R987"/>
<protein>
    <submittedName>
        <fullName evidence="4">Uncharacterized protein</fullName>
    </submittedName>
</protein>
<feature type="signal peptide" evidence="1">
    <location>
        <begin position="1"/>
        <end position="22"/>
    </location>
</feature>
<evidence type="ECO:0000256" key="1">
    <source>
        <dbReference type="SAM" id="SignalP"/>
    </source>
</evidence>
<dbReference type="eggNOG" id="COG4772">
    <property type="taxonomic scope" value="Bacteria"/>
</dbReference>
<keyword evidence="1" id="KW-0732">Signal</keyword>